<feature type="domain" description="Thioredoxin" evidence="3">
    <location>
        <begin position="88"/>
        <end position="158"/>
    </location>
</feature>
<dbReference type="GO" id="GO:0009507">
    <property type="term" value="C:chloroplast"/>
    <property type="evidence" value="ECO:0007669"/>
    <property type="project" value="UniProtKB-ARBA"/>
</dbReference>
<dbReference type="EMBL" id="JAGGNH010000003">
    <property type="protein sequence ID" value="KAJ0977483.1"/>
    <property type="molecule type" value="Genomic_DNA"/>
</dbReference>
<dbReference type="CDD" id="cd02947">
    <property type="entry name" value="TRX_family"/>
    <property type="match status" value="1"/>
</dbReference>
<comment type="similarity">
    <text evidence="1">Belongs to the thioredoxin family.</text>
</comment>
<dbReference type="InterPro" id="IPR013766">
    <property type="entry name" value="Thioredoxin_domain"/>
</dbReference>
<dbReference type="GO" id="GO:0045454">
    <property type="term" value="P:cell redox homeostasis"/>
    <property type="evidence" value="ECO:0007669"/>
    <property type="project" value="TreeGrafter"/>
</dbReference>
<reference evidence="4" key="2">
    <citation type="journal article" date="2022" name="Hortic Res">
        <title>The genome of Dioscorea zingiberensis sheds light on the biosynthesis, origin and evolution of the medicinally important diosgenin saponins.</title>
        <authorList>
            <person name="Li Y."/>
            <person name="Tan C."/>
            <person name="Li Z."/>
            <person name="Guo J."/>
            <person name="Li S."/>
            <person name="Chen X."/>
            <person name="Wang C."/>
            <person name="Dai X."/>
            <person name="Yang H."/>
            <person name="Song W."/>
            <person name="Hou L."/>
            <person name="Xu J."/>
            <person name="Tong Z."/>
            <person name="Xu A."/>
            <person name="Yuan X."/>
            <person name="Wang W."/>
            <person name="Yang Q."/>
            <person name="Chen L."/>
            <person name="Sun Z."/>
            <person name="Wang K."/>
            <person name="Pan B."/>
            <person name="Chen J."/>
            <person name="Bao Y."/>
            <person name="Liu F."/>
            <person name="Qi X."/>
            <person name="Gang D.R."/>
            <person name="Wen J."/>
            <person name="Li J."/>
        </authorList>
    </citation>
    <scope>NUCLEOTIDE SEQUENCE</scope>
    <source>
        <strain evidence="4">Dzin_1.0</strain>
    </source>
</reference>
<evidence type="ECO:0000313" key="5">
    <source>
        <dbReference type="Proteomes" id="UP001085076"/>
    </source>
</evidence>
<dbReference type="PANTHER" id="PTHR43601">
    <property type="entry name" value="THIOREDOXIN, MITOCHONDRIAL"/>
    <property type="match status" value="1"/>
</dbReference>
<keyword evidence="5" id="KW-1185">Reference proteome</keyword>
<dbReference type="OrthoDB" id="2121326at2759"/>
<dbReference type="Gene3D" id="3.40.30.10">
    <property type="entry name" value="Glutaredoxin"/>
    <property type="match status" value="1"/>
</dbReference>
<gene>
    <name evidence="4" type="ORF">J5N97_012957</name>
</gene>
<evidence type="ECO:0000256" key="2">
    <source>
        <dbReference type="ARBA" id="ARBA00023284"/>
    </source>
</evidence>
<protein>
    <recommendedName>
        <fullName evidence="3">Thioredoxin domain-containing protein</fullName>
    </recommendedName>
</protein>
<dbReference type="PANTHER" id="PTHR43601:SF32">
    <property type="entry name" value="THIOREDOXIN-LIKE 2-2, CHLOROPLASTIC"/>
    <property type="match status" value="1"/>
</dbReference>
<dbReference type="AlphaFoldDB" id="A0A9D5CSL6"/>
<proteinExistence type="inferred from homology"/>
<evidence type="ECO:0000259" key="3">
    <source>
        <dbReference type="Pfam" id="PF00085"/>
    </source>
</evidence>
<keyword evidence="2" id="KW-0676">Redox-active center</keyword>
<dbReference type="SUPFAM" id="SSF52833">
    <property type="entry name" value="Thioredoxin-like"/>
    <property type="match status" value="1"/>
</dbReference>
<dbReference type="InterPro" id="IPR036249">
    <property type="entry name" value="Thioredoxin-like_sf"/>
</dbReference>
<organism evidence="4 5">
    <name type="scientific">Dioscorea zingiberensis</name>
    <dbReference type="NCBI Taxonomy" id="325984"/>
    <lineage>
        <taxon>Eukaryota</taxon>
        <taxon>Viridiplantae</taxon>
        <taxon>Streptophyta</taxon>
        <taxon>Embryophyta</taxon>
        <taxon>Tracheophyta</taxon>
        <taxon>Spermatophyta</taxon>
        <taxon>Magnoliopsida</taxon>
        <taxon>Liliopsida</taxon>
        <taxon>Dioscoreales</taxon>
        <taxon>Dioscoreaceae</taxon>
        <taxon>Dioscorea</taxon>
    </lineage>
</organism>
<dbReference type="Proteomes" id="UP001085076">
    <property type="component" value="Miscellaneous, Linkage group lg03"/>
</dbReference>
<accession>A0A9D5CSL6</accession>
<reference evidence="4" key="1">
    <citation type="submission" date="2021-03" db="EMBL/GenBank/DDBJ databases">
        <authorList>
            <person name="Li Z."/>
            <person name="Yang C."/>
        </authorList>
    </citation>
    <scope>NUCLEOTIDE SEQUENCE</scope>
    <source>
        <strain evidence="4">Dzin_1.0</strain>
        <tissue evidence="4">Leaf</tissue>
    </source>
</reference>
<sequence>MADVLLHFRFSSSPPLRSLPLPELKRNPGKRATASPIDCRPMILLPRLNAHGVASQTEGPKWWERNAGKNMIDVHSTQELLNQLSEAGDRLVIVEFYGIHVLSFPIIVFQFCRTARDHPDILFLKVDFDENKPMCKRLNVRMLPWFHFYRGADGLLESFSCSLPKFQKLKDAIATHNTPRCSIGPPLGVGNIDLIEASMSLEKSAETSSRER</sequence>
<dbReference type="Pfam" id="PF00085">
    <property type="entry name" value="Thioredoxin"/>
    <property type="match status" value="1"/>
</dbReference>
<evidence type="ECO:0000256" key="1">
    <source>
        <dbReference type="ARBA" id="ARBA00008987"/>
    </source>
</evidence>
<comment type="caution">
    <text evidence="4">The sequence shown here is derived from an EMBL/GenBank/DDBJ whole genome shotgun (WGS) entry which is preliminary data.</text>
</comment>
<name>A0A9D5CSL6_9LILI</name>
<evidence type="ECO:0000313" key="4">
    <source>
        <dbReference type="EMBL" id="KAJ0977483.1"/>
    </source>
</evidence>